<dbReference type="InterPro" id="IPR049452">
    <property type="entry name" value="Anoctamin_TM"/>
</dbReference>
<feature type="region of interest" description="Disordered" evidence="7">
    <location>
        <begin position="504"/>
        <end position="569"/>
    </location>
</feature>
<evidence type="ECO:0000256" key="1">
    <source>
        <dbReference type="ARBA" id="ARBA00004141"/>
    </source>
</evidence>
<dbReference type="PANTHER" id="PTHR12308">
    <property type="entry name" value="ANOCTAMIN"/>
    <property type="match status" value="1"/>
</dbReference>
<dbReference type="PANTHER" id="PTHR12308:SF51">
    <property type="entry name" value="ANOCTAMIN-8"/>
    <property type="match status" value="1"/>
</dbReference>
<sequence>MGLGGGHRSAVRHDPEEVSAGEAGCPPPARVTLVLKLQDKLFGKRLLQAGRYVMSHKSWMKTVPTENCDVLMTLPDTTDDHTLLWLLNHIRLGIPELIIQIRHHKHTRPTRSSSRLITRGNLLRGADEIGLRKPVKAEFGGGLRSFSCEEDYIYENIENELYFFTSQERQNIIRYWLENLRAKQGEMLHNIHFLEGQPIIPELAARGILQQVFPIHEQRILNRLMKSWVQAICEPQPLDEICDYFGVKIGMYFAWLGFYTSAMVYPAVFGTLLYTLTESDQTSRDISCVVFALFNVVWSTLFLEEWKRRGAEYAYKWGTLDTPAESIEEPRPQFRGVKRVSPVTNAEEFYYPPWKRLVFQCFVSLPVCFGCLSFVFLAMLGCFELQEFVMSIKELPRIVHFLPKIMLAVIVTTCDEVYRKIAYWLNDMENYRLQSAYEKHLIIKMVLFQFVNSYLSLFYIGFYLKDMDRLKEMLATLLITRQFLQNVKEVSQPHLYSKFKRETSACGPSGRRLTPSSVCSPGGMPGPSLTGLSPGPASPAARWRATAQCCRRPRRPPRGRRNVSTGAAE</sequence>
<reference evidence="9" key="1">
    <citation type="journal article" date="2023" name="DNA Res.">
        <title>Chromosome-level genome assembly of Phrynocephalus forsythii using third-generation DNA sequencing and Hi-C analysis.</title>
        <authorList>
            <person name="Qi Y."/>
            <person name="Zhao W."/>
            <person name="Zhao Y."/>
            <person name="Niu C."/>
            <person name="Cao S."/>
            <person name="Zhang Y."/>
        </authorList>
    </citation>
    <scope>NUCLEOTIDE SEQUENCE</scope>
    <source>
        <tissue evidence="9">Muscle</tissue>
    </source>
</reference>
<feature type="domain" description="Anoctamin transmembrane" evidence="8">
    <location>
        <begin position="241"/>
        <end position="502"/>
    </location>
</feature>
<feature type="transmembrane region" description="Helical" evidence="6">
    <location>
        <begin position="286"/>
        <end position="303"/>
    </location>
</feature>
<dbReference type="AlphaFoldDB" id="A0A9Q1ASF0"/>
<comment type="similarity">
    <text evidence="2 6">Belongs to the anoctamin family.</text>
</comment>
<feature type="region of interest" description="Disordered" evidence="7">
    <location>
        <begin position="1"/>
        <end position="25"/>
    </location>
</feature>
<gene>
    <name evidence="9" type="ORF">JRQ81_008918</name>
</gene>
<keyword evidence="10" id="KW-1185">Reference proteome</keyword>
<comment type="caution">
    <text evidence="6">Lacks conserved residue(s) required for the propagation of feature annotation.</text>
</comment>
<keyword evidence="3 6" id="KW-0812">Transmembrane</keyword>
<dbReference type="EMBL" id="JAPFRF010000018">
    <property type="protein sequence ID" value="KAJ7308378.1"/>
    <property type="molecule type" value="Genomic_DNA"/>
</dbReference>
<protein>
    <recommendedName>
        <fullName evidence="6">Anoctamin</fullName>
    </recommendedName>
</protein>
<evidence type="ECO:0000256" key="5">
    <source>
        <dbReference type="ARBA" id="ARBA00023136"/>
    </source>
</evidence>
<name>A0A9Q1ASF0_9SAUR</name>
<dbReference type="OrthoDB" id="296386at2759"/>
<comment type="subcellular location">
    <subcellularLocation>
        <location evidence="1 6">Membrane</location>
        <topology evidence="1 6">Multi-pass membrane protein</topology>
    </subcellularLocation>
</comment>
<evidence type="ECO:0000256" key="4">
    <source>
        <dbReference type="ARBA" id="ARBA00022989"/>
    </source>
</evidence>
<dbReference type="InterPro" id="IPR007632">
    <property type="entry name" value="Anoctamin"/>
</dbReference>
<feature type="compositionally biased region" description="Low complexity" evidence="7">
    <location>
        <begin position="520"/>
        <end position="539"/>
    </location>
</feature>
<dbReference type="Pfam" id="PF04547">
    <property type="entry name" value="Anoctamin"/>
    <property type="match status" value="1"/>
</dbReference>
<comment type="caution">
    <text evidence="9">The sequence shown here is derived from an EMBL/GenBank/DDBJ whole genome shotgun (WGS) entry which is preliminary data.</text>
</comment>
<dbReference type="GO" id="GO:0005254">
    <property type="term" value="F:chloride channel activity"/>
    <property type="evidence" value="ECO:0007669"/>
    <property type="project" value="TreeGrafter"/>
</dbReference>
<evidence type="ECO:0000259" key="8">
    <source>
        <dbReference type="Pfam" id="PF04547"/>
    </source>
</evidence>
<feature type="transmembrane region" description="Helical" evidence="6">
    <location>
        <begin position="441"/>
        <end position="464"/>
    </location>
</feature>
<feature type="transmembrane region" description="Helical" evidence="6">
    <location>
        <begin position="252"/>
        <end position="274"/>
    </location>
</feature>
<evidence type="ECO:0000256" key="3">
    <source>
        <dbReference type="ARBA" id="ARBA00022692"/>
    </source>
</evidence>
<feature type="compositionally biased region" description="Basic residues" evidence="7">
    <location>
        <begin position="551"/>
        <end position="561"/>
    </location>
</feature>
<dbReference type="GO" id="GO:0005886">
    <property type="term" value="C:plasma membrane"/>
    <property type="evidence" value="ECO:0007669"/>
    <property type="project" value="TreeGrafter"/>
</dbReference>
<keyword evidence="4 6" id="KW-1133">Transmembrane helix</keyword>
<dbReference type="Proteomes" id="UP001142489">
    <property type="component" value="Unassembled WGS sequence"/>
</dbReference>
<organism evidence="9 10">
    <name type="scientific">Phrynocephalus forsythii</name>
    <dbReference type="NCBI Taxonomy" id="171643"/>
    <lineage>
        <taxon>Eukaryota</taxon>
        <taxon>Metazoa</taxon>
        <taxon>Chordata</taxon>
        <taxon>Craniata</taxon>
        <taxon>Vertebrata</taxon>
        <taxon>Euteleostomi</taxon>
        <taxon>Lepidosauria</taxon>
        <taxon>Squamata</taxon>
        <taxon>Bifurcata</taxon>
        <taxon>Unidentata</taxon>
        <taxon>Episquamata</taxon>
        <taxon>Toxicofera</taxon>
        <taxon>Iguania</taxon>
        <taxon>Acrodonta</taxon>
        <taxon>Agamidae</taxon>
        <taxon>Agaminae</taxon>
        <taxon>Phrynocephalus</taxon>
    </lineage>
</organism>
<feature type="transmembrane region" description="Helical" evidence="6">
    <location>
        <begin position="357"/>
        <end position="380"/>
    </location>
</feature>
<evidence type="ECO:0000313" key="10">
    <source>
        <dbReference type="Proteomes" id="UP001142489"/>
    </source>
</evidence>
<keyword evidence="5 6" id="KW-0472">Membrane</keyword>
<evidence type="ECO:0000256" key="2">
    <source>
        <dbReference type="ARBA" id="ARBA00009671"/>
    </source>
</evidence>
<proteinExistence type="inferred from homology"/>
<evidence type="ECO:0000313" key="9">
    <source>
        <dbReference type="EMBL" id="KAJ7308378.1"/>
    </source>
</evidence>
<evidence type="ECO:0000256" key="6">
    <source>
        <dbReference type="RuleBase" id="RU280814"/>
    </source>
</evidence>
<accession>A0A9Q1ASF0</accession>
<evidence type="ECO:0000256" key="7">
    <source>
        <dbReference type="SAM" id="MobiDB-lite"/>
    </source>
</evidence>